<evidence type="ECO:0000313" key="1">
    <source>
        <dbReference type="EMBL" id="KIK50952.1"/>
    </source>
</evidence>
<evidence type="ECO:0000313" key="2">
    <source>
        <dbReference type="Proteomes" id="UP000053593"/>
    </source>
</evidence>
<gene>
    <name evidence="1" type="ORF">GYMLUDRAFT_102058</name>
</gene>
<accession>A0A0D0C059</accession>
<feature type="non-terminal residue" evidence="1">
    <location>
        <position position="1"/>
    </location>
</feature>
<dbReference type="AlphaFoldDB" id="A0A0D0C059"/>
<name>A0A0D0C059_9AGAR</name>
<dbReference type="Proteomes" id="UP000053593">
    <property type="component" value="Unassembled WGS sequence"/>
</dbReference>
<sequence length="109" mass="12339">SKSAANTVMLQGFNSRHITGRASGALCKEFRELKLLDKITKLHYNGKLDPSVKGSTCKSLIQEFVLWKGLSYVPQNIHVSIHWNKSNPLVLANKEDVLWTYLKKTQAKK</sequence>
<proteinExistence type="predicted"/>
<organism evidence="1 2">
    <name type="scientific">Collybiopsis luxurians FD-317 M1</name>
    <dbReference type="NCBI Taxonomy" id="944289"/>
    <lineage>
        <taxon>Eukaryota</taxon>
        <taxon>Fungi</taxon>
        <taxon>Dikarya</taxon>
        <taxon>Basidiomycota</taxon>
        <taxon>Agaricomycotina</taxon>
        <taxon>Agaricomycetes</taxon>
        <taxon>Agaricomycetidae</taxon>
        <taxon>Agaricales</taxon>
        <taxon>Marasmiineae</taxon>
        <taxon>Omphalotaceae</taxon>
        <taxon>Collybiopsis</taxon>
        <taxon>Collybiopsis luxurians</taxon>
    </lineage>
</organism>
<dbReference type="OrthoDB" id="3247165at2759"/>
<reference evidence="1 2" key="1">
    <citation type="submission" date="2014-04" db="EMBL/GenBank/DDBJ databases">
        <title>Evolutionary Origins and Diversification of the Mycorrhizal Mutualists.</title>
        <authorList>
            <consortium name="DOE Joint Genome Institute"/>
            <consortium name="Mycorrhizal Genomics Consortium"/>
            <person name="Kohler A."/>
            <person name="Kuo A."/>
            <person name="Nagy L.G."/>
            <person name="Floudas D."/>
            <person name="Copeland A."/>
            <person name="Barry K.W."/>
            <person name="Cichocki N."/>
            <person name="Veneault-Fourrey C."/>
            <person name="LaButti K."/>
            <person name="Lindquist E.A."/>
            <person name="Lipzen A."/>
            <person name="Lundell T."/>
            <person name="Morin E."/>
            <person name="Murat C."/>
            <person name="Riley R."/>
            <person name="Ohm R."/>
            <person name="Sun H."/>
            <person name="Tunlid A."/>
            <person name="Henrissat B."/>
            <person name="Grigoriev I.V."/>
            <person name="Hibbett D.S."/>
            <person name="Martin F."/>
        </authorList>
    </citation>
    <scope>NUCLEOTIDE SEQUENCE [LARGE SCALE GENOMIC DNA]</scope>
    <source>
        <strain evidence="1 2">FD-317 M1</strain>
    </source>
</reference>
<feature type="non-terminal residue" evidence="1">
    <location>
        <position position="109"/>
    </location>
</feature>
<dbReference type="EMBL" id="KN834878">
    <property type="protein sequence ID" value="KIK50952.1"/>
    <property type="molecule type" value="Genomic_DNA"/>
</dbReference>
<dbReference type="HOGENOM" id="CLU_174456_1_0_1"/>
<keyword evidence="2" id="KW-1185">Reference proteome</keyword>
<protein>
    <submittedName>
        <fullName evidence="1">Uncharacterized protein</fullName>
    </submittedName>
</protein>